<comment type="similarity">
    <text evidence="2">Belongs to the band 7/mec-2 family.</text>
</comment>
<dbReference type="PANTHER" id="PTHR10264">
    <property type="entry name" value="BAND 7 PROTEIN-RELATED"/>
    <property type="match status" value="1"/>
</dbReference>
<evidence type="ECO:0000256" key="4">
    <source>
        <dbReference type="SAM" id="MobiDB-lite"/>
    </source>
</evidence>
<feature type="compositionally biased region" description="Low complexity" evidence="4">
    <location>
        <begin position="45"/>
        <end position="71"/>
    </location>
</feature>
<dbReference type="InterPro" id="IPR018080">
    <property type="entry name" value="Band_7/stomatin-like_CS"/>
</dbReference>
<feature type="domain" description="Band 7" evidence="5">
    <location>
        <begin position="99"/>
        <end position="257"/>
    </location>
</feature>
<name>A0A1I8FYI7_9PLAT</name>
<evidence type="ECO:0000313" key="7">
    <source>
        <dbReference type="WBParaSite" id="maker-uti_cns_0000304-snap-gene-0.25-mRNA-1"/>
    </source>
</evidence>
<evidence type="ECO:0000259" key="5">
    <source>
        <dbReference type="SMART" id="SM00244"/>
    </source>
</evidence>
<evidence type="ECO:0000256" key="1">
    <source>
        <dbReference type="ARBA" id="ARBA00004370"/>
    </source>
</evidence>
<dbReference type="Gene3D" id="3.30.479.30">
    <property type="entry name" value="Band 7 domain"/>
    <property type="match status" value="2"/>
</dbReference>
<evidence type="ECO:0000256" key="2">
    <source>
        <dbReference type="ARBA" id="ARBA00008164"/>
    </source>
</evidence>
<feature type="region of interest" description="Disordered" evidence="4">
    <location>
        <begin position="25"/>
        <end position="71"/>
    </location>
</feature>
<feature type="domain" description="Band 7" evidence="5">
    <location>
        <begin position="460"/>
        <end position="614"/>
    </location>
</feature>
<dbReference type="GO" id="GO:0009898">
    <property type="term" value="C:cytoplasmic side of plasma membrane"/>
    <property type="evidence" value="ECO:0007669"/>
    <property type="project" value="UniProtKB-ARBA"/>
</dbReference>
<dbReference type="PRINTS" id="PR00721">
    <property type="entry name" value="STOMATIN"/>
</dbReference>
<dbReference type="InterPro" id="IPR001107">
    <property type="entry name" value="Band_7"/>
</dbReference>
<evidence type="ECO:0000256" key="3">
    <source>
        <dbReference type="ARBA" id="ARBA00023136"/>
    </source>
</evidence>
<dbReference type="AlphaFoldDB" id="A0A1I8FYI7"/>
<dbReference type="PROSITE" id="PS01270">
    <property type="entry name" value="BAND_7"/>
    <property type="match status" value="1"/>
</dbReference>
<dbReference type="FunFam" id="3.30.479.30:FF:000002">
    <property type="entry name" value="band 7 protein AGAP004871"/>
    <property type="match status" value="1"/>
</dbReference>
<dbReference type="Pfam" id="PF01145">
    <property type="entry name" value="Band_7"/>
    <property type="match status" value="2"/>
</dbReference>
<dbReference type="Proteomes" id="UP000095280">
    <property type="component" value="Unplaced"/>
</dbReference>
<comment type="subcellular location">
    <subcellularLocation>
        <location evidence="1">Membrane</location>
    </subcellularLocation>
</comment>
<protein>
    <submittedName>
        <fullName evidence="7">PHB domain-containing protein</fullName>
    </submittedName>
</protein>
<dbReference type="Gene3D" id="6.10.250.2090">
    <property type="match status" value="2"/>
</dbReference>
<dbReference type="FunFam" id="3.30.479.30:FF:000004">
    <property type="entry name" value="Putative membrane protease family, stomatin"/>
    <property type="match status" value="1"/>
</dbReference>
<accession>A0A1I8FYI7</accession>
<organism evidence="6 7">
    <name type="scientific">Macrostomum lignano</name>
    <dbReference type="NCBI Taxonomy" id="282301"/>
    <lineage>
        <taxon>Eukaryota</taxon>
        <taxon>Metazoa</taxon>
        <taxon>Spiralia</taxon>
        <taxon>Lophotrochozoa</taxon>
        <taxon>Platyhelminthes</taxon>
        <taxon>Rhabditophora</taxon>
        <taxon>Macrostomorpha</taxon>
        <taxon>Macrostomida</taxon>
        <taxon>Macrostomidae</taxon>
        <taxon>Macrostomum</taxon>
    </lineage>
</organism>
<proteinExistence type="inferred from homology"/>
<evidence type="ECO:0000313" key="6">
    <source>
        <dbReference type="Proteomes" id="UP000095280"/>
    </source>
</evidence>
<reference evidence="7" key="1">
    <citation type="submission" date="2016-11" db="UniProtKB">
        <authorList>
            <consortium name="WormBaseParasite"/>
        </authorList>
    </citation>
    <scope>IDENTIFICATION</scope>
</reference>
<keyword evidence="6" id="KW-1185">Reference proteome</keyword>
<sequence>TTKIPRDQRPPPRFMSTGSLAEFTAKASRQDPQQINESEFIGTPRQSQADRSQQQAKMRQQQPHQQEETPPNGCGCCECLLKFISIILIILTFPFSLCACIKIVQQYERAVIFRLGRIQGEPKGPGLFFIMPCIDKMQVMDLRTLTFDVPPQEILTKDSVTVAVDAVVYYRIFDPIRATVDIEDVHRATRLLAQTTLRNTLGTKTLHEVLAEREIIAQTMQEGLDTATDPWGVKVERVEVKDVRLPVQMQRAMAAEAEALREAKAKVIAAEGEQKASRALKEAADVIDESPAALQLRYLQTLNSIAAEKNSTILPRDNDKHKQQGRRQQQRQQQLVDADQAEAVAPVEVSKFSVEAPKYDSPNSSRQEVRVAAAGAASSSRFDDEKRSTPKQAEDGSQNRREIKEERGGATYKAAPVSTGAMQQQQTPRQREEEPSNGCGCCDFISIILIILTFPFSLCSCIKIVQQYERAVIFRLGRIQGEPKGPGLFFIMPCIDKMRVIDLRTLTFDVPPQEILTKDSVTVAVDAVVYYRIFDPIRATVDIEDVHRATRLLAQTTLRNTLGTKTLHEVLAEREIIAQTMQESLDTATDPWSASRLKDVRLPVQMQRAMAAEAEALREAKAKVIAAEGEQKASRALKEAADVIDESPAALQLRYLQTLNSIAAEKNSTILFPLPMEMLRGMGAKR</sequence>
<feature type="compositionally biased region" description="Basic and acidic residues" evidence="4">
    <location>
        <begin position="381"/>
        <end position="408"/>
    </location>
</feature>
<feature type="region of interest" description="Disordered" evidence="4">
    <location>
        <begin position="355"/>
        <end position="436"/>
    </location>
</feature>
<dbReference type="PANTHER" id="PTHR10264:SF19">
    <property type="entry name" value="AT06885P-RELATED"/>
    <property type="match status" value="1"/>
</dbReference>
<dbReference type="WBParaSite" id="maker-uti_cns_0000304-snap-gene-0.25-mRNA-1">
    <property type="protein sequence ID" value="maker-uti_cns_0000304-snap-gene-0.25-mRNA-1"/>
    <property type="gene ID" value="maker-uti_cns_0000304-snap-gene-0.25"/>
</dbReference>
<keyword evidence="3" id="KW-0472">Membrane</keyword>
<dbReference type="SMART" id="SM00244">
    <property type="entry name" value="PHB"/>
    <property type="match status" value="2"/>
</dbReference>
<dbReference type="SUPFAM" id="SSF117892">
    <property type="entry name" value="Band 7/SPFH domain"/>
    <property type="match status" value="2"/>
</dbReference>
<feature type="region of interest" description="Disordered" evidence="4">
    <location>
        <begin position="310"/>
        <end position="340"/>
    </location>
</feature>
<dbReference type="InterPro" id="IPR036013">
    <property type="entry name" value="Band_7/SPFH_dom_sf"/>
</dbReference>
<dbReference type="InterPro" id="IPR001972">
    <property type="entry name" value="Stomatin_HflK_fam"/>
</dbReference>
<dbReference type="InterPro" id="IPR043202">
    <property type="entry name" value="Band-7_stomatin-like"/>
</dbReference>